<feature type="region of interest" description="Disordered" evidence="5">
    <location>
        <begin position="1"/>
        <end position="64"/>
    </location>
</feature>
<feature type="compositionally biased region" description="Low complexity" evidence="5">
    <location>
        <begin position="238"/>
        <end position="276"/>
    </location>
</feature>
<name>A0ABR3WSQ4_9PEZI</name>
<keyword evidence="1" id="KW-0479">Metal-binding</keyword>
<reference evidence="7 8" key="1">
    <citation type="journal article" date="2024" name="Commun. Biol.">
        <title>Comparative genomic analysis of thermophilic fungi reveals convergent evolutionary adaptations and gene losses.</title>
        <authorList>
            <person name="Steindorff A.S."/>
            <person name="Aguilar-Pontes M.V."/>
            <person name="Robinson A.J."/>
            <person name="Andreopoulos B."/>
            <person name="LaButti K."/>
            <person name="Kuo A."/>
            <person name="Mondo S."/>
            <person name="Riley R."/>
            <person name="Otillar R."/>
            <person name="Haridas S."/>
            <person name="Lipzen A."/>
            <person name="Grimwood J."/>
            <person name="Schmutz J."/>
            <person name="Clum A."/>
            <person name="Reid I.D."/>
            <person name="Moisan M.C."/>
            <person name="Butler G."/>
            <person name="Nguyen T.T.M."/>
            <person name="Dewar K."/>
            <person name="Conant G."/>
            <person name="Drula E."/>
            <person name="Henrissat B."/>
            <person name="Hansel C."/>
            <person name="Singer S."/>
            <person name="Hutchinson M.I."/>
            <person name="de Vries R.P."/>
            <person name="Natvig D.O."/>
            <person name="Powell A.J."/>
            <person name="Tsang A."/>
            <person name="Grigoriev I.V."/>
        </authorList>
    </citation>
    <scope>NUCLEOTIDE SEQUENCE [LARGE SCALE GENOMIC DNA]</scope>
    <source>
        <strain evidence="7 8">ATCC 24622</strain>
    </source>
</reference>
<feature type="domain" description="FYVE-type" evidence="6">
    <location>
        <begin position="174"/>
        <end position="229"/>
    </location>
</feature>
<dbReference type="SUPFAM" id="SSF57903">
    <property type="entry name" value="FYVE/PHD zinc finger"/>
    <property type="match status" value="1"/>
</dbReference>
<evidence type="ECO:0000313" key="8">
    <source>
        <dbReference type="Proteomes" id="UP001586593"/>
    </source>
</evidence>
<dbReference type="Gene3D" id="3.30.40.10">
    <property type="entry name" value="Zinc/RING finger domain, C3HC4 (zinc finger)"/>
    <property type="match status" value="1"/>
</dbReference>
<dbReference type="InterPro" id="IPR017455">
    <property type="entry name" value="Znf_FYVE-rel"/>
</dbReference>
<evidence type="ECO:0000256" key="5">
    <source>
        <dbReference type="SAM" id="MobiDB-lite"/>
    </source>
</evidence>
<protein>
    <recommendedName>
        <fullName evidence="6">FYVE-type domain-containing protein</fullName>
    </recommendedName>
</protein>
<evidence type="ECO:0000256" key="2">
    <source>
        <dbReference type="ARBA" id="ARBA00022771"/>
    </source>
</evidence>
<dbReference type="PANTHER" id="PTHR23164">
    <property type="entry name" value="EARLY ENDOSOME ANTIGEN 1"/>
    <property type="match status" value="1"/>
</dbReference>
<feature type="compositionally biased region" description="Low complexity" evidence="5">
    <location>
        <begin position="21"/>
        <end position="35"/>
    </location>
</feature>
<evidence type="ECO:0000256" key="4">
    <source>
        <dbReference type="PROSITE-ProRule" id="PRU00091"/>
    </source>
</evidence>
<dbReference type="EMBL" id="JAZHXJ010000261">
    <property type="protein sequence ID" value="KAL1866603.1"/>
    <property type="molecule type" value="Genomic_DNA"/>
</dbReference>
<feature type="region of interest" description="Disordered" evidence="5">
    <location>
        <begin position="127"/>
        <end position="147"/>
    </location>
</feature>
<evidence type="ECO:0000313" key="7">
    <source>
        <dbReference type="EMBL" id="KAL1866603.1"/>
    </source>
</evidence>
<feature type="region of interest" description="Disordered" evidence="5">
    <location>
        <begin position="238"/>
        <end position="305"/>
    </location>
</feature>
<proteinExistence type="predicted"/>
<keyword evidence="3" id="KW-0862">Zinc</keyword>
<dbReference type="InterPro" id="IPR013083">
    <property type="entry name" value="Znf_RING/FYVE/PHD"/>
</dbReference>
<dbReference type="InterPro" id="IPR011011">
    <property type="entry name" value="Znf_FYVE_PHD"/>
</dbReference>
<dbReference type="Proteomes" id="UP001586593">
    <property type="component" value="Unassembled WGS sequence"/>
</dbReference>
<feature type="compositionally biased region" description="Low complexity" evidence="5">
    <location>
        <begin position="44"/>
        <end position="61"/>
    </location>
</feature>
<keyword evidence="8" id="KW-1185">Reference proteome</keyword>
<keyword evidence="2 4" id="KW-0863">Zinc-finger</keyword>
<dbReference type="InterPro" id="IPR000306">
    <property type="entry name" value="Znf_FYVE"/>
</dbReference>
<sequence>MAADLIMPRLPDYQPPPSFYQEQAQQLLPSQQHLPPLGPLRGNPSQISPISSTSSISPPQTKTYLTRPIRPLYVPAVLRPTEFPCKPAPRKAQPEGPSAEEEDGCERVLRSSGSFISLSGLGALSRLSRRSTGDSADSANGSWNLDMFPKPTGLPTRNHWKPDHASTVCDYATCRRAFSYFTRRHHCRRCGNIFCDLHSAYEVPLDQDANYNPRGIPSRACTYCYTNFKEWRSRTSSQCSTASSSPEIGSGNNPNSATAPPSLSSSPIVASPSPLSTGVSADGTPALRGPDAAMSVPRDWNWSTF</sequence>
<dbReference type="PROSITE" id="PS50178">
    <property type="entry name" value="ZF_FYVE"/>
    <property type="match status" value="1"/>
</dbReference>
<evidence type="ECO:0000256" key="3">
    <source>
        <dbReference type="ARBA" id="ARBA00022833"/>
    </source>
</evidence>
<feature type="region of interest" description="Disordered" evidence="5">
    <location>
        <begin position="83"/>
        <end position="106"/>
    </location>
</feature>
<comment type="caution">
    <text evidence="7">The sequence shown here is derived from an EMBL/GenBank/DDBJ whole genome shotgun (WGS) entry which is preliminary data.</text>
</comment>
<gene>
    <name evidence="7" type="ORF">VTK73DRAFT_4633</name>
</gene>
<evidence type="ECO:0000259" key="6">
    <source>
        <dbReference type="PROSITE" id="PS50178"/>
    </source>
</evidence>
<dbReference type="Pfam" id="PF01363">
    <property type="entry name" value="FYVE"/>
    <property type="match status" value="1"/>
</dbReference>
<accession>A0ABR3WSQ4</accession>
<dbReference type="SMART" id="SM00064">
    <property type="entry name" value="FYVE"/>
    <property type="match status" value="1"/>
</dbReference>
<evidence type="ECO:0000256" key="1">
    <source>
        <dbReference type="ARBA" id="ARBA00022723"/>
    </source>
</evidence>
<feature type="compositionally biased region" description="Polar residues" evidence="5">
    <location>
        <begin position="134"/>
        <end position="143"/>
    </location>
</feature>
<dbReference type="CDD" id="cd15760">
    <property type="entry name" value="FYVE_scVPS27p_like"/>
    <property type="match status" value="1"/>
</dbReference>
<organism evidence="7 8">
    <name type="scientific">Phialemonium thermophilum</name>
    <dbReference type="NCBI Taxonomy" id="223376"/>
    <lineage>
        <taxon>Eukaryota</taxon>
        <taxon>Fungi</taxon>
        <taxon>Dikarya</taxon>
        <taxon>Ascomycota</taxon>
        <taxon>Pezizomycotina</taxon>
        <taxon>Sordariomycetes</taxon>
        <taxon>Sordariomycetidae</taxon>
        <taxon>Cephalothecales</taxon>
        <taxon>Cephalothecaceae</taxon>
        <taxon>Phialemonium</taxon>
    </lineage>
</organism>
<dbReference type="PANTHER" id="PTHR23164:SF30">
    <property type="entry name" value="EARLY ENDOSOME ANTIGEN 1"/>
    <property type="match status" value="1"/>
</dbReference>